<reference evidence="2" key="1">
    <citation type="submission" date="2018-07" db="EMBL/GenBank/DDBJ databases">
        <title>Complete genome sequence of Sphingomonas bisphenolicum strain AO1, a bisphenol A degradative bacterium isolated from Japanese farm field.</title>
        <authorList>
            <person name="Murakami M."/>
            <person name="Koh M."/>
            <person name="Koba S."/>
            <person name="Matsumura Y."/>
        </authorList>
    </citation>
    <scope>NUCLEOTIDE SEQUENCE</scope>
    <source>
        <strain evidence="2">AO1</strain>
    </source>
</reference>
<proteinExistence type="predicted"/>
<keyword evidence="3" id="KW-1185">Reference proteome</keyword>
<feature type="compositionally biased region" description="Basic and acidic residues" evidence="1">
    <location>
        <begin position="11"/>
        <end position="25"/>
    </location>
</feature>
<gene>
    <name evidence="2" type="ORF">SBA_ch1_15780</name>
</gene>
<dbReference type="Proteomes" id="UP001059971">
    <property type="component" value="Chromosome 1"/>
</dbReference>
<sequence>MTTRDCIQAARPRDECINRRQDGEGQKQGPAQPLPATSPAISAHVKKVQKACARQHYPDQAACNSDEERDQIAKKGIGHLNGALPARSVDRHSE</sequence>
<name>A0ABM7G3Z1_9SPHN</name>
<accession>A0ABM7G3Z1</accession>
<protein>
    <submittedName>
        <fullName evidence="2">Uncharacterized protein</fullName>
    </submittedName>
</protein>
<feature type="region of interest" description="Disordered" evidence="1">
    <location>
        <begin position="75"/>
        <end position="94"/>
    </location>
</feature>
<organism evidence="2 3">
    <name type="scientific">Sphingomonas bisphenolicum</name>
    <dbReference type="NCBI Taxonomy" id="296544"/>
    <lineage>
        <taxon>Bacteria</taxon>
        <taxon>Pseudomonadati</taxon>
        <taxon>Pseudomonadota</taxon>
        <taxon>Alphaproteobacteria</taxon>
        <taxon>Sphingomonadales</taxon>
        <taxon>Sphingomonadaceae</taxon>
        <taxon>Sphingomonas</taxon>
    </lineage>
</organism>
<dbReference type="EMBL" id="AP018817">
    <property type="protein sequence ID" value="BBF69378.1"/>
    <property type="molecule type" value="Genomic_DNA"/>
</dbReference>
<evidence type="ECO:0000313" key="3">
    <source>
        <dbReference type="Proteomes" id="UP001059971"/>
    </source>
</evidence>
<evidence type="ECO:0000313" key="2">
    <source>
        <dbReference type="EMBL" id="BBF69378.1"/>
    </source>
</evidence>
<feature type="region of interest" description="Disordered" evidence="1">
    <location>
        <begin position="1"/>
        <end position="42"/>
    </location>
</feature>
<evidence type="ECO:0000256" key="1">
    <source>
        <dbReference type="SAM" id="MobiDB-lite"/>
    </source>
</evidence>